<dbReference type="Proteomes" id="UP000000467">
    <property type="component" value="Chromosome"/>
</dbReference>
<reference evidence="1 2" key="1">
    <citation type="journal article" date="2012" name="BMC Genomics">
        <title>Genome-guided analysis of physiological and morphological traits of the fermentative acetate oxidizer Thermacetogenium phaeum.</title>
        <authorList>
            <person name="Oehler D."/>
            <person name="Poehlein A."/>
            <person name="Leimbach A."/>
            <person name="Muller N."/>
            <person name="Daniel R."/>
            <person name="Gottschalk G."/>
            <person name="Schink B."/>
        </authorList>
    </citation>
    <scope>NUCLEOTIDE SEQUENCE [LARGE SCALE GENOMIC DNA]</scope>
    <source>
        <strain evidence="2">ATCC BAA-254 / DSM 26808 / PB</strain>
    </source>
</reference>
<dbReference type="HOGENOM" id="CLU_161196_3_1_9"/>
<dbReference type="SUPFAM" id="SSF89807">
    <property type="entry name" value="Dodecin-like"/>
    <property type="match status" value="1"/>
</dbReference>
<keyword evidence="2" id="KW-1185">Reference proteome</keyword>
<dbReference type="STRING" id="1089553.Tph_c16010"/>
<dbReference type="KEGG" id="tpz:Tph_c16010"/>
<proteinExistence type="predicted"/>
<dbReference type="Pfam" id="PF07311">
    <property type="entry name" value="Dodecin"/>
    <property type="match status" value="1"/>
</dbReference>
<dbReference type="InterPro" id="IPR025543">
    <property type="entry name" value="Dodecin-like"/>
</dbReference>
<evidence type="ECO:0000313" key="1">
    <source>
        <dbReference type="EMBL" id="AFV11806.1"/>
    </source>
</evidence>
<gene>
    <name evidence="1" type="ordered locus">Tph_c16010</name>
</gene>
<accession>K4LFN5</accession>
<dbReference type="PANTHER" id="PTHR39324:SF1">
    <property type="entry name" value="CALCIUM DODECIN"/>
    <property type="match status" value="1"/>
</dbReference>
<dbReference type="AlphaFoldDB" id="K4LFN5"/>
<name>K4LFN5_THEPS</name>
<dbReference type="OrthoDB" id="1707990at2"/>
<dbReference type="eggNOG" id="COG3360">
    <property type="taxonomic scope" value="Bacteria"/>
</dbReference>
<dbReference type="PANTHER" id="PTHR39324">
    <property type="entry name" value="CALCIUM DODECIN"/>
    <property type="match status" value="1"/>
</dbReference>
<sequence length="64" mass="7054">MYVKVMELVGESDTSWKDAVRNAVRQASQTAANITGVEVINLTAGVREGDLYEYKANVKVAYTE</sequence>
<protein>
    <submittedName>
        <fullName evidence="1">Dodecin flavoprotein</fullName>
    </submittedName>
</protein>
<dbReference type="InterPro" id="IPR036694">
    <property type="entry name" value="Dodecin-like_sf"/>
</dbReference>
<organism evidence="1 2">
    <name type="scientific">Thermacetogenium phaeum (strain ATCC BAA-254 / DSM 26808 / PB)</name>
    <dbReference type="NCBI Taxonomy" id="1089553"/>
    <lineage>
        <taxon>Bacteria</taxon>
        <taxon>Bacillati</taxon>
        <taxon>Bacillota</taxon>
        <taxon>Clostridia</taxon>
        <taxon>Thermoanaerobacterales</taxon>
        <taxon>Thermoanaerobacteraceae</taxon>
        <taxon>Thermacetogenium</taxon>
    </lineage>
</organism>
<dbReference type="InterPro" id="IPR009923">
    <property type="entry name" value="Dodecin"/>
</dbReference>
<dbReference type="Gene3D" id="3.30.1660.10">
    <property type="entry name" value="Flavin-binding protein dodecin"/>
    <property type="match status" value="1"/>
</dbReference>
<dbReference type="RefSeq" id="WP_015050686.1">
    <property type="nucleotide sequence ID" value="NC_018870.1"/>
</dbReference>
<dbReference type="EMBL" id="CP003732">
    <property type="protein sequence ID" value="AFV11806.1"/>
    <property type="molecule type" value="Genomic_DNA"/>
</dbReference>
<evidence type="ECO:0000313" key="2">
    <source>
        <dbReference type="Proteomes" id="UP000000467"/>
    </source>
</evidence>